<dbReference type="SUPFAM" id="SSF55021">
    <property type="entry name" value="ACT-like"/>
    <property type="match status" value="2"/>
</dbReference>
<evidence type="ECO:0000313" key="8">
    <source>
        <dbReference type="EMBL" id="UWM56305.1"/>
    </source>
</evidence>
<evidence type="ECO:0000256" key="6">
    <source>
        <dbReference type="SAM" id="MobiDB-lite"/>
    </source>
</evidence>
<accession>A0A9E7R7X7</accession>
<evidence type="ECO:0000256" key="4">
    <source>
        <dbReference type="ARBA" id="ARBA00022605"/>
    </source>
</evidence>
<keyword evidence="5" id="KW-0100">Branched-chain amino acid biosynthesis</keyword>
<dbReference type="FunFam" id="3.30.70.260:FF:000001">
    <property type="entry name" value="Acetolactate synthase, small subunit"/>
    <property type="match status" value="1"/>
</dbReference>
<feature type="compositionally biased region" description="Basic and acidic residues" evidence="6">
    <location>
        <begin position="9"/>
        <end position="36"/>
    </location>
</feature>
<organism evidence="8 9">
    <name type="scientific">Salinirubellus salinus</name>
    <dbReference type="NCBI Taxonomy" id="1364945"/>
    <lineage>
        <taxon>Archaea</taxon>
        <taxon>Methanobacteriati</taxon>
        <taxon>Methanobacteriota</taxon>
        <taxon>Stenosarchaea group</taxon>
        <taxon>Halobacteria</taxon>
        <taxon>Halobacteriales</taxon>
        <taxon>Natronomonadaceae</taxon>
        <taxon>Salinirubellus</taxon>
    </lineage>
</organism>
<gene>
    <name evidence="8" type="primary">ilvN</name>
    <name evidence="8" type="ORF">N0B31_08405</name>
</gene>
<reference evidence="8" key="1">
    <citation type="submission" date="2022-09" db="EMBL/GenBank/DDBJ databases">
        <title>Diverse halophilic archaea isolated from saline environments.</title>
        <authorList>
            <person name="Cui H.-L."/>
        </authorList>
    </citation>
    <scope>NUCLEOTIDE SEQUENCE</scope>
    <source>
        <strain evidence="8">ZS-35-S2</strain>
    </source>
</reference>
<keyword evidence="9" id="KW-1185">Reference proteome</keyword>
<dbReference type="Pfam" id="PF22629">
    <property type="entry name" value="ACT_AHAS_ss"/>
    <property type="match status" value="1"/>
</dbReference>
<dbReference type="NCBIfam" id="NF008864">
    <property type="entry name" value="PRK11895.1"/>
    <property type="match status" value="1"/>
</dbReference>
<dbReference type="NCBIfam" id="TIGR00119">
    <property type="entry name" value="acolac_sm"/>
    <property type="match status" value="1"/>
</dbReference>
<dbReference type="AlphaFoldDB" id="A0A9E7R7X7"/>
<dbReference type="InterPro" id="IPR039557">
    <property type="entry name" value="AHAS_ACT"/>
</dbReference>
<dbReference type="GO" id="GO:0009097">
    <property type="term" value="P:isoleucine biosynthetic process"/>
    <property type="evidence" value="ECO:0007669"/>
    <property type="project" value="TreeGrafter"/>
</dbReference>
<dbReference type="PANTHER" id="PTHR30239">
    <property type="entry name" value="ACETOLACTATE SYNTHASE SMALL SUBUNIT"/>
    <property type="match status" value="1"/>
</dbReference>
<dbReference type="InterPro" id="IPR054480">
    <property type="entry name" value="AHAS_small-like_ACT"/>
</dbReference>
<dbReference type="Gene3D" id="3.30.70.1150">
    <property type="entry name" value="ACT-like. Chain A, domain 2"/>
    <property type="match status" value="1"/>
</dbReference>
<dbReference type="InterPro" id="IPR002912">
    <property type="entry name" value="ACT_dom"/>
</dbReference>
<dbReference type="InterPro" id="IPR027271">
    <property type="entry name" value="Acetolactate_synth/TF_NikR_C"/>
</dbReference>
<evidence type="ECO:0000256" key="5">
    <source>
        <dbReference type="ARBA" id="ARBA00023304"/>
    </source>
</evidence>
<evidence type="ECO:0000256" key="1">
    <source>
        <dbReference type="ARBA" id="ARBA00004974"/>
    </source>
</evidence>
<evidence type="ECO:0000256" key="3">
    <source>
        <dbReference type="ARBA" id="ARBA00006341"/>
    </source>
</evidence>
<dbReference type="RefSeq" id="WP_260643419.1">
    <property type="nucleotide sequence ID" value="NZ_CP104003.1"/>
</dbReference>
<comment type="pathway">
    <text evidence="2">Amino-acid biosynthesis; L-valine biosynthesis; L-valine from pyruvate: step 1/4.</text>
</comment>
<dbReference type="GeneID" id="74942437"/>
<protein>
    <submittedName>
        <fullName evidence="8">Acetolactate synthase small subunit</fullName>
        <ecNumber evidence="8">2.2.1.6</ecNumber>
    </submittedName>
</protein>
<dbReference type="InterPro" id="IPR045865">
    <property type="entry name" value="ACT-like_dom_sf"/>
</dbReference>
<dbReference type="Gene3D" id="3.30.70.260">
    <property type="match status" value="1"/>
</dbReference>
<evidence type="ECO:0000256" key="2">
    <source>
        <dbReference type="ARBA" id="ARBA00005025"/>
    </source>
</evidence>
<evidence type="ECO:0000259" key="7">
    <source>
        <dbReference type="PROSITE" id="PS51671"/>
    </source>
</evidence>
<feature type="domain" description="ACT" evidence="7">
    <location>
        <begin position="40"/>
        <end position="114"/>
    </location>
</feature>
<dbReference type="Pfam" id="PF10369">
    <property type="entry name" value="ALS_ss_C"/>
    <property type="match status" value="1"/>
</dbReference>
<name>A0A9E7R7X7_9EURY</name>
<evidence type="ECO:0000313" key="9">
    <source>
        <dbReference type="Proteomes" id="UP001057580"/>
    </source>
</evidence>
<dbReference type="GO" id="GO:0009099">
    <property type="term" value="P:L-valine biosynthetic process"/>
    <property type="evidence" value="ECO:0007669"/>
    <property type="project" value="TreeGrafter"/>
</dbReference>
<keyword evidence="8" id="KW-0808">Transferase</keyword>
<dbReference type="GO" id="GO:0005829">
    <property type="term" value="C:cytosol"/>
    <property type="evidence" value="ECO:0007669"/>
    <property type="project" value="TreeGrafter"/>
</dbReference>
<dbReference type="InterPro" id="IPR004789">
    <property type="entry name" value="Acetalactate_synth_ssu"/>
</dbReference>
<proteinExistence type="inferred from homology"/>
<dbReference type="Proteomes" id="UP001057580">
    <property type="component" value="Chromosome"/>
</dbReference>
<feature type="region of interest" description="Disordered" evidence="6">
    <location>
        <begin position="1"/>
        <end position="36"/>
    </location>
</feature>
<dbReference type="PROSITE" id="PS51671">
    <property type="entry name" value="ACT"/>
    <property type="match status" value="1"/>
</dbReference>
<dbReference type="PANTHER" id="PTHR30239:SF0">
    <property type="entry name" value="ACETOLACTATE SYNTHASE SMALL SUBUNIT 1, CHLOROPLASTIC"/>
    <property type="match status" value="1"/>
</dbReference>
<feature type="region of interest" description="Disordered" evidence="6">
    <location>
        <begin position="190"/>
        <end position="215"/>
    </location>
</feature>
<dbReference type="GO" id="GO:1990610">
    <property type="term" value="F:acetolactate synthase regulator activity"/>
    <property type="evidence" value="ECO:0007669"/>
    <property type="project" value="InterPro"/>
</dbReference>
<dbReference type="GO" id="GO:0003984">
    <property type="term" value="F:acetolactate synthase activity"/>
    <property type="evidence" value="ECO:0007669"/>
    <property type="project" value="UniProtKB-EC"/>
</dbReference>
<sequence>MSGLQGPDPNERARPQGKRNEQGFRIDPEAAAEPETRRTVISALVENEPGVLAKVSGLFSRRQFNIESLTVGTTEDEELSRITLVVEESDPGIEQVEKQLAKVIPVISVRELADDAVQRELVILKVNGGSQPDKVQAVTEMYDGTTLDAGPRTITVQITGDEQKINDAIDAFRQFGIREIARTGQAALARGERWTAATEGSQATEGAKGTYADDD</sequence>
<comment type="similarity">
    <text evidence="3">Belongs to the acetolactate synthase small subunit family.</text>
</comment>
<dbReference type="CDD" id="cd04878">
    <property type="entry name" value="ACT_AHAS"/>
    <property type="match status" value="1"/>
</dbReference>
<dbReference type="KEGG" id="ssai:N0B31_08405"/>
<keyword evidence="4" id="KW-0028">Amino-acid biosynthesis</keyword>
<comment type="pathway">
    <text evidence="1">Amino-acid biosynthesis; L-isoleucine biosynthesis; L-isoleucine from 2-oxobutanoate: step 1/4.</text>
</comment>
<dbReference type="EC" id="2.2.1.6" evidence="8"/>
<dbReference type="InterPro" id="IPR019455">
    <property type="entry name" value="Acetolactate_synth_ssu_C"/>
</dbReference>
<dbReference type="EMBL" id="CP104003">
    <property type="protein sequence ID" value="UWM56305.1"/>
    <property type="molecule type" value="Genomic_DNA"/>
</dbReference>